<gene>
    <name evidence="1" type="ORF">RF11_09232</name>
</gene>
<dbReference type="Proteomes" id="UP000031668">
    <property type="component" value="Unassembled WGS sequence"/>
</dbReference>
<evidence type="ECO:0000313" key="2">
    <source>
        <dbReference type="Proteomes" id="UP000031668"/>
    </source>
</evidence>
<organism evidence="1 2">
    <name type="scientific">Thelohanellus kitauei</name>
    <name type="common">Myxosporean</name>
    <dbReference type="NCBI Taxonomy" id="669202"/>
    <lineage>
        <taxon>Eukaryota</taxon>
        <taxon>Metazoa</taxon>
        <taxon>Cnidaria</taxon>
        <taxon>Myxozoa</taxon>
        <taxon>Myxosporea</taxon>
        <taxon>Bivalvulida</taxon>
        <taxon>Platysporina</taxon>
        <taxon>Myxobolidae</taxon>
        <taxon>Thelohanellus</taxon>
    </lineage>
</organism>
<accession>A0A0C2JPD0</accession>
<comment type="caution">
    <text evidence="1">The sequence shown here is derived from an EMBL/GenBank/DDBJ whole genome shotgun (WGS) entry which is preliminary data.</text>
</comment>
<name>A0A0C2JPD0_THEKT</name>
<dbReference type="EMBL" id="JWZT01001836">
    <property type="protein sequence ID" value="KII71208.1"/>
    <property type="molecule type" value="Genomic_DNA"/>
</dbReference>
<evidence type="ECO:0000313" key="1">
    <source>
        <dbReference type="EMBL" id="KII71208.1"/>
    </source>
</evidence>
<dbReference type="AlphaFoldDB" id="A0A0C2JPD0"/>
<protein>
    <submittedName>
        <fullName evidence="1">Uncharacterized protein</fullName>
    </submittedName>
</protein>
<reference evidence="1 2" key="1">
    <citation type="journal article" date="2014" name="Genome Biol. Evol.">
        <title>The genome of the myxosporean Thelohanellus kitauei shows adaptations to nutrient acquisition within its fish host.</title>
        <authorList>
            <person name="Yang Y."/>
            <person name="Xiong J."/>
            <person name="Zhou Z."/>
            <person name="Huo F."/>
            <person name="Miao W."/>
            <person name="Ran C."/>
            <person name="Liu Y."/>
            <person name="Zhang J."/>
            <person name="Feng J."/>
            <person name="Wang M."/>
            <person name="Wang M."/>
            <person name="Wang L."/>
            <person name="Yao B."/>
        </authorList>
    </citation>
    <scope>NUCLEOTIDE SEQUENCE [LARGE SCALE GENOMIC DNA]</scope>
    <source>
        <strain evidence="1">Wuqing</strain>
    </source>
</reference>
<proteinExistence type="predicted"/>
<sequence length="113" mass="12346">MTENSIPHCILFSMSLKDGIGYWMLFKNLSIVTLYSPHIRISQLGFSTQTIGEAHYISSLRFLTGLIILATSSRSNSASTLGVKAYGSERGLNIFGRASGVSFMSVSYPEMAI</sequence>
<keyword evidence="2" id="KW-1185">Reference proteome</keyword>